<feature type="compositionally biased region" description="Polar residues" evidence="1">
    <location>
        <begin position="99"/>
        <end position="114"/>
    </location>
</feature>
<organism evidence="2 3">
    <name type="scientific">Hydnum rufescens UP504</name>
    <dbReference type="NCBI Taxonomy" id="1448309"/>
    <lineage>
        <taxon>Eukaryota</taxon>
        <taxon>Fungi</taxon>
        <taxon>Dikarya</taxon>
        <taxon>Basidiomycota</taxon>
        <taxon>Agaricomycotina</taxon>
        <taxon>Agaricomycetes</taxon>
        <taxon>Cantharellales</taxon>
        <taxon>Hydnaceae</taxon>
        <taxon>Hydnum</taxon>
    </lineage>
</organism>
<feature type="compositionally biased region" description="Basic and acidic residues" evidence="1">
    <location>
        <begin position="188"/>
        <end position="201"/>
    </location>
</feature>
<dbReference type="PANTHER" id="PTHR15410">
    <property type="entry name" value="HIRA-INTERACTING PROTEIN 3"/>
    <property type="match status" value="1"/>
</dbReference>
<feature type="region of interest" description="Disordered" evidence="1">
    <location>
        <begin position="278"/>
        <end position="311"/>
    </location>
</feature>
<keyword evidence="3" id="KW-1185">Reference proteome</keyword>
<name>A0A9P6DQM6_9AGAM</name>
<gene>
    <name evidence="2" type="ORF">BS47DRAFT_1395255</name>
</gene>
<comment type="caution">
    <text evidence="2">The sequence shown here is derived from an EMBL/GenBank/DDBJ whole genome shotgun (WGS) entry which is preliminary data.</text>
</comment>
<protein>
    <recommendedName>
        <fullName evidence="4">DEK C-terminal domain-containing protein</fullName>
    </recommendedName>
</protein>
<dbReference type="EMBL" id="MU129003">
    <property type="protein sequence ID" value="KAF9511251.1"/>
    <property type="molecule type" value="Genomic_DNA"/>
</dbReference>
<evidence type="ECO:0000313" key="3">
    <source>
        <dbReference type="Proteomes" id="UP000886523"/>
    </source>
</evidence>
<dbReference type="Proteomes" id="UP000886523">
    <property type="component" value="Unassembled WGS sequence"/>
</dbReference>
<feature type="region of interest" description="Disordered" evidence="1">
    <location>
        <begin position="65"/>
        <end position="201"/>
    </location>
</feature>
<evidence type="ECO:0000313" key="2">
    <source>
        <dbReference type="EMBL" id="KAF9511251.1"/>
    </source>
</evidence>
<feature type="compositionally biased region" description="Basic and acidic residues" evidence="1">
    <location>
        <begin position="153"/>
        <end position="170"/>
    </location>
</feature>
<dbReference type="GO" id="GO:0005634">
    <property type="term" value="C:nucleus"/>
    <property type="evidence" value="ECO:0007669"/>
    <property type="project" value="TreeGrafter"/>
</dbReference>
<sequence>MLPTDADLANATRSMVRSAIEGDTLHELSKAKIRSTLEKEFGLEEGTLKVKKRLLSNIVDETIAGKEEVSASASPKRKLAFSPPEHPLSPHKKIKASPEYSTKPISQSNATNLTENEKDVDQEKSESELSVLIDEPPKRRKSKASKKSSSKLVNEKAETELRKSGEKSESEMSVLIDKKPAKKRQSRNPKEKKPKENLTKNEEIIKKYKALVVACGVRKQWSKEFAGLDTEMQQISHLRCILSDLGMSGRMSMEQAKAIRQKRELKAEIEDVVRFERAKGVGGSRASRSQSSFSQTGSNEENDSDPPTKSKVTVARSILAFLGDQNESD</sequence>
<feature type="compositionally biased region" description="Basic residues" evidence="1">
    <location>
        <begin position="138"/>
        <end position="149"/>
    </location>
</feature>
<dbReference type="OrthoDB" id="552755at2759"/>
<proteinExistence type="predicted"/>
<evidence type="ECO:0000256" key="1">
    <source>
        <dbReference type="SAM" id="MobiDB-lite"/>
    </source>
</evidence>
<feature type="compositionally biased region" description="Low complexity" evidence="1">
    <location>
        <begin position="284"/>
        <end position="298"/>
    </location>
</feature>
<dbReference type="AlphaFoldDB" id="A0A9P6DQM6"/>
<accession>A0A9P6DQM6</accession>
<reference evidence="2" key="1">
    <citation type="journal article" date="2020" name="Nat. Commun.">
        <title>Large-scale genome sequencing of mycorrhizal fungi provides insights into the early evolution of symbiotic traits.</title>
        <authorList>
            <person name="Miyauchi S."/>
            <person name="Kiss E."/>
            <person name="Kuo A."/>
            <person name="Drula E."/>
            <person name="Kohler A."/>
            <person name="Sanchez-Garcia M."/>
            <person name="Morin E."/>
            <person name="Andreopoulos B."/>
            <person name="Barry K.W."/>
            <person name="Bonito G."/>
            <person name="Buee M."/>
            <person name="Carver A."/>
            <person name="Chen C."/>
            <person name="Cichocki N."/>
            <person name="Clum A."/>
            <person name="Culley D."/>
            <person name="Crous P.W."/>
            <person name="Fauchery L."/>
            <person name="Girlanda M."/>
            <person name="Hayes R.D."/>
            <person name="Keri Z."/>
            <person name="LaButti K."/>
            <person name="Lipzen A."/>
            <person name="Lombard V."/>
            <person name="Magnuson J."/>
            <person name="Maillard F."/>
            <person name="Murat C."/>
            <person name="Nolan M."/>
            <person name="Ohm R.A."/>
            <person name="Pangilinan J."/>
            <person name="Pereira M.F."/>
            <person name="Perotto S."/>
            <person name="Peter M."/>
            <person name="Pfister S."/>
            <person name="Riley R."/>
            <person name="Sitrit Y."/>
            <person name="Stielow J.B."/>
            <person name="Szollosi G."/>
            <person name="Zifcakova L."/>
            <person name="Stursova M."/>
            <person name="Spatafora J.W."/>
            <person name="Tedersoo L."/>
            <person name="Vaario L.M."/>
            <person name="Yamada A."/>
            <person name="Yan M."/>
            <person name="Wang P."/>
            <person name="Xu J."/>
            <person name="Bruns T."/>
            <person name="Baldrian P."/>
            <person name="Vilgalys R."/>
            <person name="Dunand C."/>
            <person name="Henrissat B."/>
            <person name="Grigoriev I.V."/>
            <person name="Hibbett D."/>
            <person name="Nagy L.G."/>
            <person name="Martin F.M."/>
        </authorList>
    </citation>
    <scope>NUCLEOTIDE SEQUENCE</scope>
    <source>
        <strain evidence="2">UP504</strain>
    </source>
</reference>
<dbReference type="PANTHER" id="PTHR15410:SF2">
    <property type="entry name" value="HIRA-INTERACTING PROTEIN 3"/>
    <property type="match status" value="1"/>
</dbReference>
<dbReference type="InterPro" id="IPR037647">
    <property type="entry name" value="HIRIP3"/>
</dbReference>
<feature type="compositionally biased region" description="Basic and acidic residues" evidence="1">
    <location>
        <begin position="115"/>
        <end position="127"/>
    </location>
</feature>
<evidence type="ECO:0008006" key="4">
    <source>
        <dbReference type="Google" id="ProtNLM"/>
    </source>
</evidence>